<keyword evidence="2" id="KW-0378">Hydrolase</keyword>
<gene>
    <name evidence="5" type="ORF">GCM10025872_06570</name>
</gene>
<dbReference type="Proteomes" id="UP001321421">
    <property type="component" value="Chromosome"/>
</dbReference>
<evidence type="ECO:0000259" key="4">
    <source>
        <dbReference type="SMART" id="SM00797"/>
    </source>
</evidence>
<organism evidence="5 6">
    <name type="scientific">Barrientosiimonas endolithica</name>
    <dbReference type="NCBI Taxonomy" id="1535208"/>
    <lineage>
        <taxon>Bacteria</taxon>
        <taxon>Bacillati</taxon>
        <taxon>Actinomycetota</taxon>
        <taxon>Actinomycetes</taxon>
        <taxon>Micrococcales</taxon>
        <taxon>Dermacoccaceae</taxon>
        <taxon>Barrientosiimonas</taxon>
    </lineage>
</organism>
<dbReference type="PANTHER" id="PTHR43309:SF3">
    <property type="entry name" value="5-OXOPROLINASE SUBUNIT C"/>
    <property type="match status" value="1"/>
</dbReference>
<keyword evidence="3" id="KW-0067">ATP-binding</keyword>
<reference evidence="6" key="1">
    <citation type="journal article" date="2019" name="Int. J. Syst. Evol. Microbiol.">
        <title>The Global Catalogue of Microorganisms (GCM) 10K type strain sequencing project: providing services to taxonomists for standard genome sequencing and annotation.</title>
        <authorList>
            <consortium name="The Broad Institute Genomics Platform"/>
            <consortium name="The Broad Institute Genome Sequencing Center for Infectious Disease"/>
            <person name="Wu L."/>
            <person name="Ma J."/>
        </authorList>
    </citation>
    <scope>NUCLEOTIDE SEQUENCE [LARGE SCALE GENOMIC DNA]</scope>
    <source>
        <strain evidence="6">NBRC 110608</strain>
    </source>
</reference>
<keyword evidence="1" id="KW-0547">Nucleotide-binding</keyword>
<dbReference type="PANTHER" id="PTHR43309">
    <property type="entry name" value="5-OXOPROLINASE SUBUNIT C"/>
    <property type="match status" value="1"/>
</dbReference>
<accession>A0ABN6YLL8</accession>
<dbReference type="Gene3D" id="2.40.100.10">
    <property type="entry name" value="Cyclophilin-like"/>
    <property type="match status" value="1"/>
</dbReference>
<dbReference type="Pfam" id="PF02626">
    <property type="entry name" value="CT_A_B"/>
    <property type="match status" value="1"/>
</dbReference>
<sequence length="301" mass="30692">MSLLVEQVDRLALVEDLGRPGHRALGVPPSGAADRTTLRALNRLLGNDPGAAAVETLLGGLRLQVEAPVTVAVGGAPCVVTVDDQQVGLGLPVALAAGQTLTLGAASAGLRTYLAVRGGVAESVDVPTVLGSLSSDPTSGLGPAPLRPGVRLEVGRPAGAVAVDQQVAPFALPTTGLTLGATWGPRADWLTGASRDRLDGAWTVSADTDRVGVRLDGPALDRSRDDQLPSEGWCAAACRCRPTAAPSCSSPTTPPPAAIRWSPCSTRPRPTCWPSSPPAPTYAFGCARAGSRGYRDGRHAG</sequence>
<proteinExistence type="predicted"/>
<evidence type="ECO:0000313" key="5">
    <source>
        <dbReference type="EMBL" id="BDZ57000.1"/>
    </source>
</evidence>
<dbReference type="SMART" id="SM00797">
    <property type="entry name" value="AHS2"/>
    <property type="match status" value="1"/>
</dbReference>
<evidence type="ECO:0000256" key="1">
    <source>
        <dbReference type="ARBA" id="ARBA00022741"/>
    </source>
</evidence>
<evidence type="ECO:0000256" key="2">
    <source>
        <dbReference type="ARBA" id="ARBA00022801"/>
    </source>
</evidence>
<dbReference type="InterPro" id="IPR052708">
    <property type="entry name" value="PxpC"/>
</dbReference>
<protein>
    <recommendedName>
        <fullName evidence="4">Carboxyltransferase domain-containing protein</fullName>
    </recommendedName>
</protein>
<dbReference type="InterPro" id="IPR029000">
    <property type="entry name" value="Cyclophilin-like_dom_sf"/>
</dbReference>
<feature type="domain" description="Carboxyltransferase" evidence="4">
    <location>
        <begin position="24"/>
        <end position="258"/>
    </location>
</feature>
<evidence type="ECO:0000313" key="6">
    <source>
        <dbReference type="Proteomes" id="UP001321421"/>
    </source>
</evidence>
<keyword evidence="6" id="KW-1185">Reference proteome</keyword>
<name>A0ABN6YLL8_9MICO</name>
<dbReference type="EMBL" id="AP027735">
    <property type="protein sequence ID" value="BDZ57000.1"/>
    <property type="molecule type" value="Genomic_DNA"/>
</dbReference>
<evidence type="ECO:0000256" key="3">
    <source>
        <dbReference type="ARBA" id="ARBA00022840"/>
    </source>
</evidence>
<dbReference type="InterPro" id="IPR003778">
    <property type="entry name" value="CT_A_B"/>
</dbReference>